<accession>A0A059CU45</accession>
<dbReference type="Gramene" id="KCW81435">
    <property type="protein sequence ID" value="KCW81435"/>
    <property type="gene ID" value="EUGRSUZ_C02814"/>
</dbReference>
<dbReference type="EMBL" id="KK198755">
    <property type="protein sequence ID" value="KCW81435.1"/>
    <property type="molecule type" value="Genomic_DNA"/>
</dbReference>
<protein>
    <submittedName>
        <fullName evidence="1">Uncharacterized protein</fullName>
    </submittedName>
</protein>
<evidence type="ECO:0000313" key="1">
    <source>
        <dbReference type="EMBL" id="KCW81435.1"/>
    </source>
</evidence>
<proteinExistence type="predicted"/>
<dbReference type="AlphaFoldDB" id="A0A059CU45"/>
<sequence>MNPSTIISFSITVKTVHKNEKIGTDIIDTAIQEIDSIVSNSHLFKMGNRINCFMGKLDKQLKLKGLKFGD</sequence>
<reference evidence="1" key="1">
    <citation type="submission" date="2013-07" db="EMBL/GenBank/DDBJ databases">
        <title>The genome of Eucalyptus grandis.</title>
        <authorList>
            <person name="Schmutz J."/>
            <person name="Hayes R."/>
            <person name="Myburg A."/>
            <person name="Tuskan G."/>
            <person name="Grattapaglia D."/>
            <person name="Rokhsar D.S."/>
        </authorList>
    </citation>
    <scope>NUCLEOTIDE SEQUENCE</scope>
    <source>
        <tissue evidence="1">Leaf extractions</tissue>
    </source>
</reference>
<name>A0A059CU45_EUCGR</name>
<gene>
    <name evidence="1" type="ORF">EUGRSUZ_C02814</name>
</gene>
<organism evidence="1">
    <name type="scientific">Eucalyptus grandis</name>
    <name type="common">Flooded gum</name>
    <dbReference type="NCBI Taxonomy" id="71139"/>
    <lineage>
        <taxon>Eukaryota</taxon>
        <taxon>Viridiplantae</taxon>
        <taxon>Streptophyta</taxon>
        <taxon>Embryophyta</taxon>
        <taxon>Tracheophyta</taxon>
        <taxon>Spermatophyta</taxon>
        <taxon>Magnoliopsida</taxon>
        <taxon>eudicotyledons</taxon>
        <taxon>Gunneridae</taxon>
        <taxon>Pentapetalae</taxon>
        <taxon>rosids</taxon>
        <taxon>malvids</taxon>
        <taxon>Myrtales</taxon>
        <taxon>Myrtaceae</taxon>
        <taxon>Myrtoideae</taxon>
        <taxon>Eucalypteae</taxon>
        <taxon>Eucalyptus</taxon>
    </lineage>
</organism>
<dbReference type="InParanoid" id="A0A059CU45"/>